<protein>
    <recommendedName>
        <fullName evidence="1">2EXR domain-containing protein</fullName>
    </recommendedName>
</protein>
<organism evidence="2 3">
    <name type="scientific">Fusarium circinatum</name>
    <name type="common">Pitch canker fungus</name>
    <name type="synonym">Gibberella circinata</name>
    <dbReference type="NCBI Taxonomy" id="48490"/>
    <lineage>
        <taxon>Eukaryota</taxon>
        <taxon>Fungi</taxon>
        <taxon>Dikarya</taxon>
        <taxon>Ascomycota</taxon>
        <taxon>Pezizomycotina</taxon>
        <taxon>Sordariomycetes</taxon>
        <taxon>Hypocreomycetidae</taxon>
        <taxon>Hypocreales</taxon>
        <taxon>Nectriaceae</taxon>
        <taxon>Fusarium</taxon>
        <taxon>Fusarium fujikuroi species complex</taxon>
    </lineage>
</organism>
<name>A0A8H5X5B5_FUSCI</name>
<dbReference type="AlphaFoldDB" id="A0A8H5X5B5"/>
<comment type="caution">
    <text evidence="2">The sequence shown here is derived from an EMBL/GenBank/DDBJ whole genome shotgun (WGS) entry which is preliminary data.</text>
</comment>
<gene>
    <name evidence="2" type="ORF">FCIRC_5499</name>
</gene>
<accession>A0A8H5X5B5</accession>
<reference evidence="2 3" key="2">
    <citation type="submission" date="2020-05" db="EMBL/GenBank/DDBJ databases">
        <title>Identification and distribution of gene clusters putatively required for synthesis of sphingolipid metabolism inhibitors in phylogenetically diverse species of the filamentous fungus Fusarium.</title>
        <authorList>
            <person name="Kim H.-S."/>
            <person name="Busman M."/>
            <person name="Brown D.W."/>
            <person name="Divon H."/>
            <person name="Uhlig S."/>
            <person name="Proctor R.H."/>
        </authorList>
    </citation>
    <scope>NUCLEOTIDE SEQUENCE [LARGE SCALE GENOMIC DNA]</scope>
    <source>
        <strain evidence="2 3">NRRL 25331</strain>
    </source>
</reference>
<evidence type="ECO:0000313" key="2">
    <source>
        <dbReference type="EMBL" id="KAF5681529.1"/>
    </source>
</evidence>
<dbReference type="PANTHER" id="PTHR35910">
    <property type="entry name" value="2EXR DOMAIN-CONTAINING PROTEIN"/>
    <property type="match status" value="1"/>
</dbReference>
<keyword evidence="3" id="KW-1185">Reference proteome</keyword>
<reference evidence="3" key="1">
    <citation type="journal article" date="2020" name="BMC Genomics">
        <title>Correction to: Identification and distribution of gene clusters required for synthesis of sphingolipid metabolism inhibitors in diverse species of the filamentous fungus Fusarium.</title>
        <authorList>
            <person name="Kim H.S."/>
            <person name="Lohmar J.M."/>
            <person name="Busman M."/>
            <person name="Brown D.W."/>
            <person name="Naumann T.A."/>
            <person name="Divon H.H."/>
            <person name="Lysoe E."/>
            <person name="Uhlig S."/>
            <person name="Proctor R.H."/>
        </authorList>
    </citation>
    <scope>NUCLEOTIDE SEQUENCE [LARGE SCALE GENOMIC DNA]</scope>
    <source>
        <strain evidence="3">NRRL 25331</strain>
    </source>
</reference>
<evidence type="ECO:0000259" key="1">
    <source>
        <dbReference type="Pfam" id="PF20150"/>
    </source>
</evidence>
<dbReference type="Pfam" id="PF20150">
    <property type="entry name" value="2EXR"/>
    <property type="match status" value="1"/>
</dbReference>
<dbReference type="Proteomes" id="UP000572754">
    <property type="component" value="Unassembled WGS sequence"/>
</dbReference>
<dbReference type="EMBL" id="JAAQPE010000181">
    <property type="protein sequence ID" value="KAF5681529.1"/>
    <property type="molecule type" value="Genomic_DNA"/>
</dbReference>
<sequence>MASSSFHPFPRLPAELRIQIWIETCVSYQPGDYGIHYIDVEPSFTLPSSSPSCTLTARLADGDKSSACLRNGGLWTACKESRDVMLQCSNVDGHNCARISIGENGKDWDAPVHPTNDIFCIKSKTWNTPDNHTKGWQIKIPDFTSQQLWATNIQNIAFEFDESWNKDLPKSYYDLMSETSARGFLSRLLYNRFLNDSTTPQIWIIVKNGQWTIDPYRPRPTKPLQDYDTEYVPVSPYFSCRHCRKTHDFDGVFQSVRSFTNSLDYVGMACEKDHRNYTPRYDDVEYGAFYEQFCISADVNFLAHRHMQIDLFTGRGLDEDGEDEKDFDLRF</sequence>
<evidence type="ECO:0000313" key="3">
    <source>
        <dbReference type="Proteomes" id="UP000572754"/>
    </source>
</evidence>
<proteinExistence type="predicted"/>
<dbReference type="PANTHER" id="PTHR35910:SF1">
    <property type="entry name" value="2EXR DOMAIN-CONTAINING PROTEIN"/>
    <property type="match status" value="1"/>
</dbReference>
<feature type="domain" description="2EXR" evidence="1">
    <location>
        <begin position="6"/>
        <end position="86"/>
    </location>
</feature>
<dbReference type="InterPro" id="IPR045518">
    <property type="entry name" value="2EXR"/>
</dbReference>